<evidence type="ECO:0000313" key="3">
    <source>
        <dbReference type="EMBL" id="XAN06327.1"/>
    </source>
</evidence>
<feature type="compositionally biased region" description="Basic and acidic residues" evidence="1">
    <location>
        <begin position="780"/>
        <end position="815"/>
    </location>
</feature>
<dbReference type="PRINTS" id="PR00702">
    <property type="entry name" value="ACRIFLAVINRP"/>
</dbReference>
<sequence length="1217" mass="128377">MVGLTRISLANRAVVMLVSLVIVGLGLFSTLTLKQEIYPSLTIPGANVVAAYPGAPPATIERDVTRPIEDAVKAVDGVDKVTSVSSTNMSQVSVEWAYELSPDDMENKIRSAVERAKSTLPTDVEPQVVIGSTDDIPVLVMAVSSTKDSEALSQDLKNVALPKLRAIPGVRDATIAGEQVRQVEITTRQDDLDRLKVDASQIPAMLQANNAVMPGGQITSGGQDISVQVGRKLASVDDLKAIRLQGTDGPVALGDVADVADVPVESSTISRVNGKPSLTLLVTKTIDANTVTVAHAVHDELSAIGAEIGGNTQFATVFDQAPWIEQSIHDLGVEGGLGLVMAVLVILVFLRSARSTIITAISIPMSLLIAVIALYASDYTLNMLTLSGLTVAVGRVVDDSIVVIENIKRHQGLGEEFGTPLIIQSVKEVAGAVTSSTITTIAVFMPLAIVGGMVGELFRPFALTVSVALAGSLIVSLMLVPTLAYWFMKPSRKDLERAATEPAIESHESEVTAMQKAYLPALRWSLRRPIITLVIASLLFVGTMASASLLKTDFIGEAGETSLSISQKLPVGTTLAETDAAARRVESVLAEEPSVETYSTTVGSGGIEAQMMGGGVSSNQADISVTLKAGTRGKEVADRLRAQLDDMPGVGEVEVITAGGAGGNQNLAVEISGRDEAELRRASDQVVAMMQARDGMTQVKSDLSDQRTVLQVNVREGDAARYGMNEGTIGPAVLQALRGTPAGEITIDDRTQNLVLRSRTPVKTREELETLALPVTQKQTMDEQQRLSDELKADQEAETDRQVAKAEEQFDDQEKQIRDGRAELEQQLADLIDQITALESAPITASGLGAGAGAGGGMPMDPAAAAEAQAQAQAQALAQARAQRDAQLEQLRETRDKLREQLTSTDESLAKLNQSRLDAAAQRERAQDMQDRSEAIRDAKGQAVQLRQVADVEEVPSAASIRRVDGERTVTVTATPTGGDLGAATASLTEGLDSLNLPSGVQASIGGVSTEQTDAFTQLGIAMLVAIAIVYMVMVATFRSLLQPVILLVSVPFAATGAVGLLLLTNTALGIASMIGLLMLIGIVVTNAIVLIDLVNQYREQGADIDDAVIHGARLRLRPIVMTALATIMALVPMAIGITGGGVFISKSLAIVVIGGLVSSTALTLILVPVLYHLVEKFRERLASGGRGSRTKPDDDDEETVGLDTMLDGPDEAVKPA</sequence>
<feature type="transmembrane region" description="Helical" evidence="2">
    <location>
        <begin position="1071"/>
        <end position="1092"/>
    </location>
</feature>
<protein>
    <submittedName>
        <fullName evidence="3">Efflux RND transporter permease subunit</fullName>
    </submittedName>
</protein>
<evidence type="ECO:0000256" key="1">
    <source>
        <dbReference type="SAM" id="MobiDB-lite"/>
    </source>
</evidence>
<feature type="transmembrane region" description="Helical" evidence="2">
    <location>
        <begin position="12"/>
        <end position="33"/>
    </location>
</feature>
<accession>A0ABZ3FLQ1</accession>
<dbReference type="PANTHER" id="PTHR32063:SF0">
    <property type="entry name" value="SWARMING MOTILITY PROTEIN SWRC"/>
    <property type="match status" value="1"/>
</dbReference>
<keyword evidence="2" id="KW-0812">Transmembrane</keyword>
<dbReference type="RefSeq" id="WP_425307761.1">
    <property type="nucleotide sequence ID" value="NZ_CP154795.1"/>
</dbReference>
<evidence type="ECO:0000256" key="2">
    <source>
        <dbReference type="SAM" id="Phobius"/>
    </source>
</evidence>
<feature type="transmembrane region" description="Helical" evidence="2">
    <location>
        <begin position="429"/>
        <end position="449"/>
    </location>
</feature>
<feature type="transmembrane region" description="Helical" evidence="2">
    <location>
        <begin position="1045"/>
        <end position="1065"/>
    </location>
</feature>
<gene>
    <name evidence="3" type="ORF">AADG42_03070</name>
</gene>
<name>A0ABZ3FLQ1_9ACTN</name>
<evidence type="ECO:0000313" key="4">
    <source>
        <dbReference type="Proteomes" id="UP001442841"/>
    </source>
</evidence>
<dbReference type="Pfam" id="PF00873">
    <property type="entry name" value="ACR_tran"/>
    <property type="match status" value="2"/>
</dbReference>
<dbReference type="SUPFAM" id="SSF82693">
    <property type="entry name" value="Multidrug efflux transporter AcrB pore domain, PN1, PN2, PC1 and PC2 subdomains"/>
    <property type="match status" value="3"/>
</dbReference>
<feature type="transmembrane region" description="Helical" evidence="2">
    <location>
        <begin position="1120"/>
        <end position="1145"/>
    </location>
</feature>
<keyword evidence="4" id="KW-1185">Reference proteome</keyword>
<dbReference type="EMBL" id="CP154795">
    <property type="protein sequence ID" value="XAN06327.1"/>
    <property type="molecule type" value="Genomic_DNA"/>
</dbReference>
<feature type="region of interest" description="Disordered" evidence="1">
    <location>
        <begin position="1184"/>
        <end position="1217"/>
    </location>
</feature>
<feature type="transmembrane region" description="Helical" evidence="2">
    <location>
        <begin position="1151"/>
        <end position="1172"/>
    </location>
</feature>
<feature type="transmembrane region" description="Helical" evidence="2">
    <location>
        <begin position="1019"/>
        <end position="1038"/>
    </location>
</feature>
<feature type="transmembrane region" description="Helical" evidence="2">
    <location>
        <begin position="331"/>
        <end position="350"/>
    </location>
</feature>
<feature type="transmembrane region" description="Helical" evidence="2">
    <location>
        <begin position="461"/>
        <end position="487"/>
    </location>
</feature>
<keyword evidence="2" id="KW-1133">Transmembrane helix</keyword>
<feature type="transmembrane region" description="Helical" evidence="2">
    <location>
        <begin position="356"/>
        <end position="376"/>
    </location>
</feature>
<dbReference type="SUPFAM" id="SSF82714">
    <property type="entry name" value="Multidrug efflux transporter AcrB TolC docking domain, DN and DC subdomains"/>
    <property type="match status" value="1"/>
</dbReference>
<dbReference type="Gene3D" id="3.30.2090.10">
    <property type="entry name" value="Multidrug efflux transporter AcrB TolC docking domain, DN and DC subdomains"/>
    <property type="match status" value="1"/>
</dbReference>
<dbReference type="SUPFAM" id="SSF82866">
    <property type="entry name" value="Multidrug efflux transporter AcrB transmembrane domain"/>
    <property type="match status" value="2"/>
</dbReference>
<proteinExistence type="predicted"/>
<dbReference type="Gene3D" id="1.20.1640.10">
    <property type="entry name" value="Multidrug efflux transporter AcrB transmembrane domain"/>
    <property type="match status" value="2"/>
</dbReference>
<dbReference type="InterPro" id="IPR027463">
    <property type="entry name" value="AcrB_DN_DC_subdom"/>
</dbReference>
<keyword evidence="2" id="KW-0472">Membrane</keyword>
<dbReference type="InterPro" id="IPR001036">
    <property type="entry name" value="Acrflvin-R"/>
</dbReference>
<organism evidence="3 4">
    <name type="scientific">Ammonicoccus fulvus</name>
    <dbReference type="NCBI Taxonomy" id="3138240"/>
    <lineage>
        <taxon>Bacteria</taxon>
        <taxon>Bacillati</taxon>
        <taxon>Actinomycetota</taxon>
        <taxon>Actinomycetes</taxon>
        <taxon>Propionibacteriales</taxon>
        <taxon>Propionibacteriaceae</taxon>
        <taxon>Ammonicoccus</taxon>
    </lineage>
</organism>
<feature type="region of interest" description="Disordered" evidence="1">
    <location>
        <begin position="776"/>
        <end position="815"/>
    </location>
</feature>
<dbReference type="Proteomes" id="UP001442841">
    <property type="component" value="Chromosome"/>
</dbReference>
<dbReference type="Gene3D" id="3.30.70.1430">
    <property type="entry name" value="Multidrug efflux transporter AcrB pore domain"/>
    <property type="match status" value="2"/>
</dbReference>
<dbReference type="PANTHER" id="PTHR32063">
    <property type="match status" value="1"/>
</dbReference>
<reference evidence="3 4" key="1">
    <citation type="submission" date="2024-04" db="EMBL/GenBank/DDBJ databases">
        <title>Isolation of an actinomycete strain from pig manure.</title>
        <authorList>
            <person name="Gong T."/>
            <person name="Yu Z."/>
            <person name="An M."/>
            <person name="Wei C."/>
            <person name="Yang W."/>
            <person name="Liu L."/>
        </authorList>
    </citation>
    <scope>NUCLEOTIDE SEQUENCE [LARGE SCALE GENOMIC DNA]</scope>
    <source>
        <strain evidence="3 4">ZF39</strain>
    </source>
</reference>